<gene>
    <name evidence="3" type="ORF">V6N11_025858</name>
</gene>
<evidence type="ECO:0000256" key="2">
    <source>
        <dbReference type="SAM" id="SignalP"/>
    </source>
</evidence>
<dbReference type="PANTHER" id="PTHR34663">
    <property type="entry name" value="OS06G0637400 PROTEIN"/>
    <property type="match status" value="1"/>
</dbReference>
<protein>
    <recommendedName>
        <fullName evidence="5">Transmembrane protein</fullName>
    </recommendedName>
</protein>
<feature type="compositionally biased region" description="Gly residues" evidence="1">
    <location>
        <begin position="55"/>
        <end position="64"/>
    </location>
</feature>
<name>A0ABR2SU88_9ROSI</name>
<evidence type="ECO:0000256" key="1">
    <source>
        <dbReference type="SAM" id="MobiDB-lite"/>
    </source>
</evidence>
<dbReference type="PANTHER" id="PTHR34663:SF11">
    <property type="entry name" value="DERMOKINE-LIKE"/>
    <property type="match status" value="1"/>
</dbReference>
<reference evidence="3 4" key="1">
    <citation type="journal article" date="2024" name="G3 (Bethesda)">
        <title>Genome assembly of Hibiscus sabdariffa L. provides insights into metabolisms of medicinal natural products.</title>
        <authorList>
            <person name="Kim T."/>
        </authorList>
    </citation>
    <scope>NUCLEOTIDE SEQUENCE [LARGE SCALE GENOMIC DNA]</scope>
    <source>
        <strain evidence="3">TK-2024</strain>
        <tissue evidence="3">Old leaves</tissue>
    </source>
</reference>
<proteinExistence type="predicted"/>
<keyword evidence="4" id="KW-1185">Reference proteome</keyword>
<feature type="chain" id="PRO_5045554403" description="Transmembrane protein" evidence="2">
    <location>
        <begin position="26"/>
        <end position="98"/>
    </location>
</feature>
<feature type="signal peptide" evidence="2">
    <location>
        <begin position="1"/>
        <end position="25"/>
    </location>
</feature>
<dbReference type="EMBL" id="JBBPBN010000011">
    <property type="protein sequence ID" value="KAK9028709.1"/>
    <property type="molecule type" value="Genomic_DNA"/>
</dbReference>
<comment type="caution">
    <text evidence="3">The sequence shown here is derived from an EMBL/GenBank/DDBJ whole genome shotgun (WGS) entry which is preliminary data.</text>
</comment>
<dbReference type="Proteomes" id="UP001396334">
    <property type="component" value="Unassembled WGS sequence"/>
</dbReference>
<sequence>MAGNFKSFFPVLFLVTWLLFSISSAARPLSEIEGSSKTKWMEVFLDGLNLEGIKTGGPSPGGKGPLAVTNSGPSAGGKGHSFADAVTNSGPSSGGKGH</sequence>
<dbReference type="InterPro" id="IPR044700">
    <property type="entry name" value="PIP2/PIPL1"/>
</dbReference>
<evidence type="ECO:0000313" key="3">
    <source>
        <dbReference type="EMBL" id="KAK9028709.1"/>
    </source>
</evidence>
<accession>A0ABR2SU88</accession>
<evidence type="ECO:0008006" key="5">
    <source>
        <dbReference type="Google" id="ProtNLM"/>
    </source>
</evidence>
<feature type="region of interest" description="Disordered" evidence="1">
    <location>
        <begin position="55"/>
        <end position="98"/>
    </location>
</feature>
<keyword evidence="2" id="KW-0732">Signal</keyword>
<organism evidence="3 4">
    <name type="scientific">Hibiscus sabdariffa</name>
    <name type="common">roselle</name>
    <dbReference type="NCBI Taxonomy" id="183260"/>
    <lineage>
        <taxon>Eukaryota</taxon>
        <taxon>Viridiplantae</taxon>
        <taxon>Streptophyta</taxon>
        <taxon>Embryophyta</taxon>
        <taxon>Tracheophyta</taxon>
        <taxon>Spermatophyta</taxon>
        <taxon>Magnoliopsida</taxon>
        <taxon>eudicotyledons</taxon>
        <taxon>Gunneridae</taxon>
        <taxon>Pentapetalae</taxon>
        <taxon>rosids</taxon>
        <taxon>malvids</taxon>
        <taxon>Malvales</taxon>
        <taxon>Malvaceae</taxon>
        <taxon>Malvoideae</taxon>
        <taxon>Hibiscus</taxon>
    </lineage>
</organism>
<evidence type="ECO:0000313" key="4">
    <source>
        <dbReference type="Proteomes" id="UP001396334"/>
    </source>
</evidence>